<feature type="compositionally biased region" description="Gly residues" evidence="1">
    <location>
        <begin position="87"/>
        <end position="96"/>
    </location>
</feature>
<dbReference type="Proteomes" id="UP001501845">
    <property type="component" value="Unassembled WGS sequence"/>
</dbReference>
<keyword evidence="5" id="KW-1185">Reference proteome</keyword>
<organism evidence="4 5">
    <name type="scientific">Streptomyces tunisiensis</name>
    <dbReference type="NCBI Taxonomy" id="948699"/>
    <lineage>
        <taxon>Bacteria</taxon>
        <taxon>Bacillati</taxon>
        <taxon>Actinomycetota</taxon>
        <taxon>Actinomycetes</taxon>
        <taxon>Kitasatosporales</taxon>
        <taxon>Streptomycetaceae</taxon>
        <taxon>Streptomyces</taxon>
    </lineage>
</organism>
<feature type="compositionally biased region" description="Low complexity" evidence="1">
    <location>
        <begin position="220"/>
        <end position="257"/>
    </location>
</feature>
<feature type="compositionally biased region" description="Low complexity" evidence="1">
    <location>
        <begin position="284"/>
        <end position="296"/>
    </location>
</feature>
<dbReference type="Pfam" id="PF10708">
    <property type="entry name" value="DUF2510"/>
    <property type="match status" value="1"/>
</dbReference>
<keyword evidence="2" id="KW-1133">Transmembrane helix</keyword>
<protein>
    <recommendedName>
        <fullName evidence="3">DUF2510 domain-containing protein</fullName>
    </recommendedName>
</protein>
<sequence>MTLVTPPGWYPDPGQKQDGPPTERWWDGTAWTARIRRTAPAAAPARPEGDAGSGEGAAPGRTETVSGQRPGDDAPAGRADAMEAGAGRAGATGPAGAGHTAAGHTAAGHAPADDALAGQTDAADTASEPGDTAQSLAGRDVAGRTGTEQTATGHEGPSPTGTAAGGVADGRAAGAEGAATGQPVPGQASAGHTGAGQADAGPHGSVRATEGEAAARQHEGPSPTGTGTGTATEADGRATGAEGAATGQPAPGQASAGHTGAGQADAGPHGSVQATEGEADARQADAAPAAEGPVGAERTDAERAAAGQAAAEPTTAGQADAARAAGQQTDAGWAADGQDGAGPTAAHQAAGRTAPVQAAGGWVSDGQAVPGAVPAYGSGAGQGGGWGPVETLGGGIPGYPVHPVAPPSRRGRRLRIGIAVAVAVAVLASIGVGVYALTDDGGGRSTATSQQPGGRDDGRDAPGEGGPDREGDGGGDEPRRVESGAVTDALSGISLPVPDGWYGEELQAGAALTSKTSYDCPGDTSKTCVKGGAYSAPAVVLGTRGDTAEEVAKADIAANAEESYGGEAYGRITSHDVLASKAVTVAGQKGYLVRWKAVTQKGSDGFVQSLAFPSPNRPEQIVVVRFGVDTDQQQKILDEITEGIEVAEGGRGNGQDV</sequence>
<evidence type="ECO:0000259" key="3">
    <source>
        <dbReference type="Pfam" id="PF10708"/>
    </source>
</evidence>
<gene>
    <name evidence="4" type="ORF">GCM10022285_24680</name>
</gene>
<feature type="transmembrane region" description="Helical" evidence="2">
    <location>
        <begin position="416"/>
        <end position="437"/>
    </location>
</feature>
<evidence type="ECO:0000313" key="4">
    <source>
        <dbReference type="EMBL" id="GAA4133341.1"/>
    </source>
</evidence>
<feature type="compositionally biased region" description="Low complexity" evidence="1">
    <location>
        <begin position="304"/>
        <end position="342"/>
    </location>
</feature>
<accession>A0ABP7YC15</accession>
<feature type="compositionally biased region" description="Basic and acidic residues" evidence="1">
    <location>
        <begin position="454"/>
        <end position="482"/>
    </location>
</feature>
<feature type="domain" description="DUF2510" evidence="3">
    <location>
        <begin position="7"/>
        <end position="43"/>
    </location>
</feature>
<feature type="compositionally biased region" description="Low complexity" evidence="1">
    <location>
        <begin position="73"/>
        <end position="86"/>
    </location>
</feature>
<feature type="region of interest" description="Disordered" evidence="1">
    <location>
        <begin position="1"/>
        <end position="357"/>
    </location>
</feature>
<keyword evidence="2" id="KW-0472">Membrane</keyword>
<feature type="compositionally biased region" description="Low complexity" evidence="1">
    <location>
        <begin position="97"/>
        <end position="118"/>
    </location>
</feature>
<name>A0ABP7YC15_9ACTN</name>
<proteinExistence type="predicted"/>
<evidence type="ECO:0000313" key="5">
    <source>
        <dbReference type="Proteomes" id="UP001501845"/>
    </source>
</evidence>
<evidence type="ECO:0000256" key="2">
    <source>
        <dbReference type="SAM" id="Phobius"/>
    </source>
</evidence>
<dbReference type="EMBL" id="BAABBU010000013">
    <property type="protein sequence ID" value="GAA4133341.1"/>
    <property type="molecule type" value="Genomic_DNA"/>
</dbReference>
<comment type="caution">
    <text evidence="4">The sequence shown here is derived from an EMBL/GenBank/DDBJ whole genome shotgun (WGS) entry which is preliminary data.</text>
</comment>
<reference evidence="5" key="1">
    <citation type="journal article" date="2019" name="Int. J. Syst. Evol. Microbiol.">
        <title>The Global Catalogue of Microorganisms (GCM) 10K type strain sequencing project: providing services to taxonomists for standard genome sequencing and annotation.</title>
        <authorList>
            <consortium name="The Broad Institute Genomics Platform"/>
            <consortium name="The Broad Institute Genome Sequencing Center for Infectious Disease"/>
            <person name="Wu L."/>
            <person name="Ma J."/>
        </authorList>
    </citation>
    <scope>NUCLEOTIDE SEQUENCE [LARGE SCALE GENOMIC DNA]</scope>
    <source>
        <strain evidence="5">JCM 17589</strain>
    </source>
</reference>
<feature type="compositionally biased region" description="Low complexity" evidence="1">
    <location>
        <begin position="169"/>
        <end position="181"/>
    </location>
</feature>
<keyword evidence="2" id="KW-0812">Transmembrane</keyword>
<feature type="compositionally biased region" description="Low complexity" evidence="1">
    <location>
        <begin position="29"/>
        <end position="46"/>
    </location>
</feature>
<dbReference type="InterPro" id="IPR018929">
    <property type="entry name" value="DUF2510"/>
</dbReference>
<feature type="compositionally biased region" description="Basic and acidic residues" evidence="1">
    <location>
        <begin position="209"/>
        <end position="219"/>
    </location>
</feature>
<evidence type="ECO:0000256" key="1">
    <source>
        <dbReference type="SAM" id="MobiDB-lite"/>
    </source>
</evidence>
<feature type="region of interest" description="Disordered" evidence="1">
    <location>
        <begin position="438"/>
        <end position="492"/>
    </location>
</feature>